<evidence type="ECO:0000259" key="4">
    <source>
        <dbReference type="PROSITE" id="PS50110"/>
    </source>
</evidence>
<dbReference type="Gene3D" id="3.40.1550.10">
    <property type="entry name" value="CheC-like"/>
    <property type="match status" value="1"/>
</dbReference>
<organism evidence="5 6">
    <name type="scientific">Paraglaciecola arctica BSs20135</name>
    <dbReference type="NCBI Taxonomy" id="493475"/>
    <lineage>
        <taxon>Bacteria</taxon>
        <taxon>Pseudomonadati</taxon>
        <taxon>Pseudomonadota</taxon>
        <taxon>Gammaproteobacteria</taxon>
        <taxon>Alteromonadales</taxon>
        <taxon>Alteromonadaceae</taxon>
        <taxon>Paraglaciecola</taxon>
    </lineage>
</organism>
<evidence type="ECO:0000256" key="1">
    <source>
        <dbReference type="ARBA" id="ARBA00022500"/>
    </source>
</evidence>
<keyword evidence="6" id="KW-1185">Reference proteome</keyword>
<dbReference type="InterPro" id="IPR050595">
    <property type="entry name" value="Bact_response_regulator"/>
</dbReference>
<dbReference type="Gene3D" id="3.40.50.2300">
    <property type="match status" value="1"/>
</dbReference>
<dbReference type="OrthoDB" id="9786548at2"/>
<name>K6YUB5_9ALTE</name>
<proteinExistence type="predicted"/>
<gene>
    <name evidence="5" type="ORF">GARC_4840</name>
</gene>
<accession>K6YUB5</accession>
<feature type="domain" description="Response regulatory" evidence="4">
    <location>
        <begin position="196"/>
        <end position="311"/>
    </location>
</feature>
<keyword evidence="2 3" id="KW-0597">Phosphoprotein</keyword>
<dbReference type="InterPro" id="IPR028976">
    <property type="entry name" value="CheC-like_sf"/>
</dbReference>
<dbReference type="InterPro" id="IPR011006">
    <property type="entry name" value="CheY-like_superfamily"/>
</dbReference>
<comment type="caution">
    <text evidence="5">The sequence shown here is derived from an EMBL/GenBank/DDBJ whole genome shotgun (WGS) entry which is preliminary data.</text>
</comment>
<keyword evidence="1" id="KW-0145">Chemotaxis</keyword>
<dbReference type="PROSITE" id="PS50110">
    <property type="entry name" value="RESPONSE_REGULATORY"/>
    <property type="match status" value="1"/>
</dbReference>
<dbReference type="AlphaFoldDB" id="K6YUB5"/>
<protein>
    <submittedName>
        <fullName evidence="5">Response regulator receiver</fullName>
    </submittedName>
</protein>
<sequence length="314" mass="34653">MSVENIYKVVLYPFINESIASLKAMTNLTGTAGEPFMDKVEDFRFKGYAVCSDVTGNLDGVIMMHHYPETAISIGNAVCQSMFDEKYDCTEITEDLSNALAEWGNTIVGRSTDLHSRYNLDYGFSSPYFVNDMSDMDKYLVGVKEIVTVPITVEGAGRYYFNLLVRSVDYQVSEVKRDESTGIKNSHTKPLPLDATVLVVDDSALIRKALKRMLAKLGYNNLLEADDGRSGLEIVKTGVADFMFMDVVMEDMNGDEALSEIRKAGSDIPVVMLSSVTDQTLVKKCEGLGISGFIFKPIQASNGADIISHYLKIA</sequence>
<dbReference type="GO" id="GO:0000160">
    <property type="term" value="P:phosphorelay signal transduction system"/>
    <property type="evidence" value="ECO:0007669"/>
    <property type="project" value="InterPro"/>
</dbReference>
<dbReference type="GO" id="GO:0006935">
    <property type="term" value="P:chemotaxis"/>
    <property type="evidence" value="ECO:0007669"/>
    <property type="project" value="UniProtKB-KW"/>
</dbReference>
<evidence type="ECO:0000313" key="6">
    <source>
        <dbReference type="Proteomes" id="UP000006327"/>
    </source>
</evidence>
<evidence type="ECO:0000256" key="3">
    <source>
        <dbReference type="PROSITE-ProRule" id="PRU00169"/>
    </source>
</evidence>
<evidence type="ECO:0000313" key="5">
    <source>
        <dbReference type="EMBL" id="GAC21777.1"/>
    </source>
</evidence>
<dbReference type="InterPro" id="IPR001789">
    <property type="entry name" value="Sig_transdc_resp-reg_receiver"/>
</dbReference>
<dbReference type="SUPFAM" id="SSF52172">
    <property type="entry name" value="CheY-like"/>
    <property type="match status" value="1"/>
</dbReference>
<reference evidence="5 6" key="1">
    <citation type="journal article" date="2017" name="Antonie Van Leeuwenhoek">
        <title>Rhizobium rhizosphaerae sp. nov., a novel species isolated from rice rhizosphere.</title>
        <authorList>
            <person name="Zhao J.J."/>
            <person name="Zhang J."/>
            <person name="Zhang R.J."/>
            <person name="Zhang C.W."/>
            <person name="Yin H.Q."/>
            <person name="Zhang X.X."/>
        </authorList>
    </citation>
    <scope>NUCLEOTIDE SEQUENCE [LARGE SCALE GENOMIC DNA]</scope>
    <source>
        <strain evidence="5 6">BSs20135</strain>
    </source>
</reference>
<dbReference type="Pfam" id="PF00072">
    <property type="entry name" value="Response_reg"/>
    <property type="match status" value="1"/>
</dbReference>
<dbReference type="SMART" id="SM00448">
    <property type="entry name" value="REC"/>
    <property type="match status" value="1"/>
</dbReference>
<dbReference type="PANTHER" id="PTHR44591:SF3">
    <property type="entry name" value="RESPONSE REGULATORY DOMAIN-CONTAINING PROTEIN"/>
    <property type="match status" value="1"/>
</dbReference>
<dbReference type="STRING" id="493475.GARC_4840"/>
<dbReference type="EMBL" id="BAEO01000065">
    <property type="protein sequence ID" value="GAC21777.1"/>
    <property type="molecule type" value="Genomic_DNA"/>
</dbReference>
<dbReference type="PANTHER" id="PTHR44591">
    <property type="entry name" value="STRESS RESPONSE REGULATOR PROTEIN 1"/>
    <property type="match status" value="1"/>
</dbReference>
<dbReference type="eggNOG" id="COG2197">
    <property type="taxonomic scope" value="Bacteria"/>
</dbReference>
<evidence type="ECO:0000256" key="2">
    <source>
        <dbReference type="ARBA" id="ARBA00022553"/>
    </source>
</evidence>
<dbReference type="SUPFAM" id="SSF103039">
    <property type="entry name" value="CheC-like"/>
    <property type="match status" value="1"/>
</dbReference>
<dbReference type="RefSeq" id="WP_007625099.1">
    <property type="nucleotide sequence ID" value="NZ_BAEO01000065.1"/>
</dbReference>
<dbReference type="Proteomes" id="UP000006327">
    <property type="component" value="Unassembled WGS sequence"/>
</dbReference>
<feature type="modified residue" description="4-aspartylphosphate" evidence="3">
    <location>
        <position position="246"/>
    </location>
</feature>